<comment type="similarity">
    <text evidence="1 2">Belongs to the universal stress protein A family.</text>
</comment>
<dbReference type="Pfam" id="PF00582">
    <property type="entry name" value="Usp"/>
    <property type="match status" value="1"/>
</dbReference>
<evidence type="ECO:0000256" key="2">
    <source>
        <dbReference type="PIRNR" id="PIRNR006276"/>
    </source>
</evidence>
<accession>A0ABY5LFX8</accession>
<reference evidence="4" key="1">
    <citation type="submission" date="2022-07" db="EMBL/GenBank/DDBJ databases">
        <title>Complete genome of Vibrio japonicus strain JCM 31412T and phylogenomic assessment of the Nereis clade of the genus Vibrio.</title>
        <authorList>
            <person name="Shlafstein M.D."/>
            <person name="Emsley S.A."/>
            <person name="Ushijima B."/>
            <person name="Videau P."/>
            <person name="Saw J.H."/>
        </authorList>
    </citation>
    <scope>NUCLEOTIDE SEQUENCE</scope>
    <source>
        <strain evidence="4">JCM 31412</strain>
    </source>
</reference>
<comment type="subcellular location">
    <subcellularLocation>
        <location evidence="2">Cytoplasm</location>
    </subcellularLocation>
</comment>
<dbReference type="SUPFAM" id="SSF52402">
    <property type="entry name" value="Adenine nucleotide alpha hydrolases-like"/>
    <property type="match status" value="1"/>
</dbReference>
<evidence type="ECO:0000313" key="4">
    <source>
        <dbReference type="EMBL" id="UUM30929.1"/>
    </source>
</evidence>
<feature type="domain" description="UspA" evidence="3">
    <location>
        <begin position="1"/>
        <end position="142"/>
    </location>
</feature>
<evidence type="ECO:0000256" key="1">
    <source>
        <dbReference type="ARBA" id="ARBA00008791"/>
    </source>
</evidence>
<dbReference type="PRINTS" id="PR01438">
    <property type="entry name" value="UNVRSLSTRESS"/>
</dbReference>
<sequence>MYKQILVPVDLNDQGFSDKAVEAAVWYATHSNAQLHLLNVLPGMHMSMVASYFPKDAAIKMKQDVEEQLKKFALDNIPDNVLYSVNVSEGQPASTILEYADKVGADLIVMPSHKRSRLDKALLGSVTNKVVQKSHINVLVIKPHGA</sequence>
<dbReference type="InterPro" id="IPR006016">
    <property type="entry name" value="UspA"/>
</dbReference>
<proteinExistence type="inferred from homology"/>
<evidence type="ECO:0000313" key="5">
    <source>
        <dbReference type="Proteomes" id="UP001058602"/>
    </source>
</evidence>
<protein>
    <recommendedName>
        <fullName evidence="2">Universal stress protein</fullName>
    </recommendedName>
</protein>
<keyword evidence="2" id="KW-0963">Cytoplasm</keyword>
<dbReference type="PANTHER" id="PTHR46268:SF6">
    <property type="entry name" value="UNIVERSAL STRESS PROTEIN UP12"/>
    <property type="match status" value="1"/>
</dbReference>
<name>A0ABY5LFX8_9VIBR</name>
<dbReference type="InterPro" id="IPR014729">
    <property type="entry name" value="Rossmann-like_a/b/a_fold"/>
</dbReference>
<dbReference type="Proteomes" id="UP001058602">
    <property type="component" value="Chromosome 1"/>
</dbReference>
<dbReference type="EMBL" id="CP102096">
    <property type="protein sequence ID" value="UUM30929.1"/>
    <property type="molecule type" value="Genomic_DNA"/>
</dbReference>
<evidence type="ECO:0000259" key="3">
    <source>
        <dbReference type="Pfam" id="PF00582"/>
    </source>
</evidence>
<keyword evidence="5" id="KW-1185">Reference proteome</keyword>
<dbReference type="RefSeq" id="WP_257084657.1">
    <property type="nucleotide sequence ID" value="NZ_CP102096.1"/>
</dbReference>
<dbReference type="InterPro" id="IPR006015">
    <property type="entry name" value="Universal_stress_UspA"/>
</dbReference>
<organism evidence="4 5">
    <name type="scientific">Vibrio japonicus</name>
    <dbReference type="NCBI Taxonomy" id="1824638"/>
    <lineage>
        <taxon>Bacteria</taxon>
        <taxon>Pseudomonadati</taxon>
        <taxon>Pseudomonadota</taxon>
        <taxon>Gammaproteobacteria</taxon>
        <taxon>Vibrionales</taxon>
        <taxon>Vibrionaceae</taxon>
        <taxon>Vibrio</taxon>
    </lineage>
</organism>
<dbReference type="Gene3D" id="3.40.50.620">
    <property type="entry name" value="HUPs"/>
    <property type="match status" value="1"/>
</dbReference>
<dbReference type="CDD" id="cd00293">
    <property type="entry name" value="USP-like"/>
    <property type="match status" value="1"/>
</dbReference>
<dbReference type="PIRSF" id="PIRSF006276">
    <property type="entry name" value="UspA"/>
    <property type="match status" value="1"/>
</dbReference>
<gene>
    <name evidence="4" type="ORF">NP165_01855</name>
</gene>
<dbReference type="PANTHER" id="PTHR46268">
    <property type="entry name" value="STRESS RESPONSE PROTEIN NHAX"/>
    <property type="match status" value="1"/>
</dbReference>